<feature type="compositionally biased region" description="Basic and acidic residues" evidence="1">
    <location>
        <begin position="211"/>
        <end position="226"/>
    </location>
</feature>
<dbReference type="EMBL" id="CAJVPK010000996">
    <property type="protein sequence ID" value="CAG8564379.1"/>
    <property type="molecule type" value="Genomic_DNA"/>
</dbReference>
<feature type="region of interest" description="Disordered" evidence="1">
    <location>
        <begin position="204"/>
        <end position="226"/>
    </location>
</feature>
<feature type="region of interest" description="Disordered" evidence="1">
    <location>
        <begin position="94"/>
        <end position="146"/>
    </location>
</feature>
<reference evidence="2" key="1">
    <citation type="submission" date="2021-06" db="EMBL/GenBank/DDBJ databases">
        <authorList>
            <person name="Kallberg Y."/>
            <person name="Tangrot J."/>
            <person name="Rosling A."/>
        </authorList>
    </citation>
    <scope>NUCLEOTIDE SEQUENCE</scope>
    <source>
        <strain evidence="2">AZ414A</strain>
    </source>
</reference>
<evidence type="ECO:0000313" key="2">
    <source>
        <dbReference type="EMBL" id="CAG8564379.1"/>
    </source>
</evidence>
<name>A0A9N9FV15_9GLOM</name>
<proteinExistence type="predicted"/>
<evidence type="ECO:0000256" key="1">
    <source>
        <dbReference type="SAM" id="MobiDB-lite"/>
    </source>
</evidence>
<accession>A0A9N9FV15</accession>
<protein>
    <submittedName>
        <fullName evidence="2">11468_t:CDS:1</fullName>
    </submittedName>
</protein>
<keyword evidence="3" id="KW-1185">Reference proteome</keyword>
<feature type="compositionally biased region" description="Low complexity" evidence="1">
    <location>
        <begin position="113"/>
        <end position="139"/>
    </location>
</feature>
<dbReference type="Proteomes" id="UP000789706">
    <property type="component" value="Unassembled WGS sequence"/>
</dbReference>
<dbReference type="OrthoDB" id="2415820at2759"/>
<gene>
    <name evidence="2" type="ORF">DEBURN_LOCUS7751</name>
</gene>
<feature type="compositionally biased region" description="Polar residues" evidence="1">
    <location>
        <begin position="94"/>
        <end position="112"/>
    </location>
</feature>
<evidence type="ECO:0000313" key="3">
    <source>
        <dbReference type="Proteomes" id="UP000789706"/>
    </source>
</evidence>
<comment type="caution">
    <text evidence="2">The sequence shown here is derived from an EMBL/GenBank/DDBJ whole genome shotgun (WGS) entry which is preliminary data.</text>
</comment>
<organism evidence="2 3">
    <name type="scientific">Diversispora eburnea</name>
    <dbReference type="NCBI Taxonomy" id="1213867"/>
    <lineage>
        <taxon>Eukaryota</taxon>
        <taxon>Fungi</taxon>
        <taxon>Fungi incertae sedis</taxon>
        <taxon>Mucoromycota</taxon>
        <taxon>Glomeromycotina</taxon>
        <taxon>Glomeromycetes</taxon>
        <taxon>Diversisporales</taxon>
        <taxon>Diversisporaceae</taxon>
        <taxon>Diversispora</taxon>
    </lineage>
</organism>
<sequence>MSTENWEEINELDFEDDLAHRITVHSVVHHLNVTNDSNCNEVEELEYQLVQAHKQPTYAAAAKWGIHKKNKKSIDINSVDNVKDIVDYEECNLANSPSKQSSSPNINPSTLVTSDTSTPIPDTSTPVTPVPTSHTSISTEPDSQDYCKSVSRRHNNHVHKLSTQRLLEQISNPITIELNASAVKGDTNRNPEYKKYKILKKSLRYKNGSGKSKDRKNNTDKRVEVW</sequence>
<dbReference type="AlphaFoldDB" id="A0A9N9FV15"/>